<gene>
    <name evidence="1" type="ORF">TNCV_2487821</name>
</gene>
<proteinExistence type="predicted"/>
<evidence type="ECO:0000313" key="1">
    <source>
        <dbReference type="EMBL" id="GFY25662.1"/>
    </source>
</evidence>
<organism evidence="1 2">
    <name type="scientific">Trichonephila clavipes</name>
    <name type="common">Golden silk orbweaver</name>
    <name type="synonym">Nephila clavipes</name>
    <dbReference type="NCBI Taxonomy" id="2585209"/>
    <lineage>
        <taxon>Eukaryota</taxon>
        <taxon>Metazoa</taxon>
        <taxon>Ecdysozoa</taxon>
        <taxon>Arthropoda</taxon>
        <taxon>Chelicerata</taxon>
        <taxon>Arachnida</taxon>
        <taxon>Araneae</taxon>
        <taxon>Araneomorphae</taxon>
        <taxon>Entelegynae</taxon>
        <taxon>Araneoidea</taxon>
        <taxon>Nephilidae</taxon>
        <taxon>Trichonephila</taxon>
    </lineage>
</organism>
<dbReference type="AlphaFoldDB" id="A0A8X6W097"/>
<dbReference type="EMBL" id="BMAU01021371">
    <property type="protein sequence ID" value="GFY25662.1"/>
    <property type="molecule type" value="Genomic_DNA"/>
</dbReference>
<dbReference type="Proteomes" id="UP000887159">
    <property type="component" value="Unassembled WGS sequence"/>
</dbReference>
<comment type="caution">
    <text evidence="1">The sequence shown here is derived from an EMBL/GenBank/DDBJ whole genome shotgun (WGS) entry which is preliminary data.</text>
</comment>
<keyword evidence="2" id="KW-1185">Reference proteome</keyword>
<evidence type="ECO:0000313" key="2">
    <source>
        <dbReference type="Proteomes" id="UP000887159"/>
    </source>
</evidence>
<protein>
    <submittedName>
        <fullName evidence="1">Uncharacterized protein</fullName>
    </submittedName>
</protein>
<reference evidence="1" key="1">
    <citation type="submission" date="2020-08" db="EMBL/GenBank/DDBJ databases">
        <title>Multicomponent nature underlies the extraordinary mechanical properties of spider dragline silk.</title>
        <authorList>
            <person name="Kono N."/>
            <person name="Nakamura H."/>
            <person name="Mori M."/>
            <person name="Yoshida Y."/>
            <person name="Ohtoshi R."/>
            <person name="Malay A.D."/>
            <person name="Moran D.A.P."/>
            <person name="Tomita M."/>
            <person name="Numata K."/>
            <person name="Arakawa K."/>
        </authorList>
    </citation>
    <scope>NUCLEOTIDE SEQUENCE</scope>
</reference>
<name>A0A8X6W097_TRICX</name>
<accession>A0A8X6W097</accession>
<sequence>MSNRGTSRARQLSSAGRLRVSEPLALETVQRIRNVWTELITYYPICFSPNHCSTVVSPYGGSIDFFIAGFTHFNIFDSE</sequence>